<keyword evidence="2" id="KW-0812">Transmembrane</keyword>
<sequence length="270" mass="30686">MGSFNSQYENYYNALSKKGYGQNKLPYKRQSNVEKSIFSKRKLLRTFEMQLIGTVVLFLLAFTCKLYVNPQTKMVYNYSKNIVNENFDYKSAILYIKSIDVNNLVKSVKSDNITDFQNKATNWIDSVRTKVMGGKTIKENITNNFTVPVNGKVLQGYGQMKNSTTGEVEFHKGIDIECSLNTDIKASYNGFIKEAGEDKTLGKYLVIDHENGIETKYAHMNSLQVKKGDKVNKDQIIGKSGNTGKVVSPSLYFELIYMGENLDPQQYLNI</sequence>
<dbReference type="OrthoDB" id="2083169at2"/>
<keyword evidence="5" id="KW-1185">Reference proteome</keyword>
<evidence type="ECO:0000256" key="2">
    <source>
        <dbReference type="SAM" id="Phobius"/>
    </source>
</evidence>
<dbReference type="Pfam" id="PF01551">
    <property type="entry name" value="Peptidase_M23"/>
    <property type="match status" value="1"/>
</dbReference>
<accession>R4K5S6</accession>
<dbReference type="HOGENOM" id="CLU_029425_10_0_9"/>
<dbReference type="Gene3D" id="2.70.70.10">
    <property type="entry name" value="Glucose Permease (Domain IIA)"/>
    <property type="match status" value="1"/>
</dbReference>
<dbReference type="InterPro" id="IPR016047">
    <property type="entry name" value="M23ase_b-sheet_dom"/>
</dbReference>
<dbReference type="PATRIC" id="fig|86416.3.peg.2140"/>
<dbReference type="STRING" id="86416.Clopa_2164"/>
<dbReference type="eggNOG" id="COG0739">
    <property type="taxonomic scope" value="Bacteria"/>
</dbReference>
<dbReference type="InterPro" id="IPR011055">
    <property type="entry name" value="Dup_hybrid_motif"/>
</dbReference>
<feature type="transmembrane region" description="Helical" evidence="2">
    <location>
        <begin position="49"/>
        <end position="68"/>
    </location>
</feature>
<dbReference type="AlphaFoldDB" id="R4K5S6"/>
<dbReference type="InterPro" id="IPR050570">
    <property type="entry name" value="Cell_wall_metabolism_enzyme"/>
</dbReference>
<evidence type="ECO:0000259" key="3">
    <source>
        <dbReference type="Pfam" id="PF01551"/>
    </source>
</evidence>
<dbReference type="PANTHER" id="PTHR21666:SF289">
    <property type="entry name" value="L-ALA--D-GLU ENDOPEPTIDASE"/>
    <property type="match status" value="1"/>
</dbReference>
<evidence type="ECO:0000313" key="5">
    <source>
        <dbReference type="Proteomes" id="UP000013523"/>
    </source>
</evidence>
<dbReference type="Proteomes" id="UP000013523">
    <property type="component" value="Chromosome"/>
</dbReference>
<name>R4K5S6_CLOPA</name>
<keyword evidence="1" id="KW-0732">Signal</keyword>
<dbReference type="CDD" id="cd12797">
    <property type="entry name" value="M23_peptidase"/>
    <property type="match status" value="1"/>
</dbReference>
<reference evidence="4 5" key="1">
    <citation type="submission" date="2012-01" db="EMBL/GenBank/DDBJ databases">
        <title>Complete sequence of chromosome of Clostridium pasteurianum BC1.</title>
        <authorList>
            <consortium name="US DOE Joint Genome Institute"/>
            <person name="Lucas S."/>
            <person name="Han J."/>
            <person name="Lapidus A."/>
            <person name="Cheng J.-F."/>
            <person name="Goodwin L."/>
            <person name="Pitluck S."/>
            <person name="Peters L."/>
            <person name="Mikhailova N."/>
            <person name="Teshima H."/>
            <person name="Detter J.C."/>
            <person name="Han C."/>
            <person name="Tapia R."/>
            <person name="Land M."/>
            <person name="Hauser L."/>
            <person name="Kyrpides N."/>
            <person name="Ivanova N."/>
            <person name="Pagani I."/>
            <person name="Dunn J."/>
            <person name="Taghavi S."/>
            <person name="Francis A."/>
            <person name="van der Lelie D."/>
            <person name="Woyke T."/>
        </authorList>
    </citation>
    <scope>NUCLEOTIDE SEQUENCE [LARGE SCALE GENOMIC DNA]</scope>
    <source>
        <strain evidence="4 5">BC1</strain>
    </source>
</reference>
<keyword evidence="2" id="KW-1133">Transmembrane helix</keyword>
<dbReference type="KEGG" id="cpas:Clopa_2164"/>
<dbReference type="PANTHER" id="PTHR21666">
    <property type="entry name" value="PEPTIDASE-RELATED"/>
    <property type="match status" value="1"/>
</dbReference>
<evidence type="ECO:0000256" key="1">
    <source>
        <dbReference type="ARBA" id="ARBA00022729"/>
    </source>
</evidence>
<dbReference type="GO" id="GO:0004222">
    <property type="term" value="F:metalloendopeptidase activity"/>
    <property type="evidence" value="ECO:0007669"/>
    <property type="project" value="TreeGrafter"/>
</dbReference>
<keyword evidence="2" id="KW-0472">Membrane</keyword>
<organism evidence="4 5">
    <name type="scientific">Clostridium pasteurianum BC1</name>
    <dbReference type="NCBI Taxonomy" id="86416"/>
    <lineage>
        <taxon>Bacteria</taxon>
        <taxon>Bacillati</taxon>
        <taxon>Bacillota</taxon>
        <taxon>Clostridia</taxon>
        <taxon>Eubacteriales</taxon>
        <taxon>Clostridiaceae</taxon>
        <taxon>Clostridium</taxon>
    </lineage>
</organism>
<gene>
    <name evidence="4" type="ORF">Clopa_2164</name>
</gene>
<protein>
    <submittedName>
        <fullName evidence="4">Metalloendopeptidase-like membrane protein</fullName>
    </submittedName>
</protein>
<dbReference type="RefSeq" id="WP_015615348.1">
    <property type="nucleotide sequence ID" value="NC_021182.1"/>
</dbReference>
<dbReference type="EMBL" id="CP003261">
    <property type="protein sequence ID" value="AGK97041.1"/>
    <property type="molecule type" value="Genomic_DNA"/>
</dbReference>
<proteinExistence type="predicted"/>
<feature type="domain" description="M23ase beta-sheet core" evidence="3">
    <location>
        <begin position="170"/>
        <end position="264"/>
    </location>
</feature>
<evidence type="ECO:0000313" key="4">
    <source>
        <dbReference type="EMBL" id="AGK97041.1"/>
    </source>
</evidence>
<dbReference type="SUPFAM" id="SSF51261">
    <property type="entry name" value="Duplicated hybrid motif"/>
    <property type="match status" value="1"/>
</dbReference>